<protein>
    <submittedName>
        <fullName evidence="1">Uncharacterized protein</fullName>
    </submittedName>
</protein>
<dbReference type="EMBL" id="CM007648">
    <property type="protein sequence ID" value="ONM27290.1"/>
    <property type="molecule type" value="Genomic_DNA"/>
</dbReference>
<dbReference type="EMBL" id="CM007648">
    <property type="protein sequence ID" value="ONM27291.1"/>
    <property type="molecule type" value="Genomic_DNA"/>
</dbReference>
<sequence>MAAIIGRTEETLNDDIVLYLYIEMHDSMTVRLIAFIFSFLLHDLSIQSASASTDSQLNILDKRVWRVLKGPFNYTTRDEVGIPREWFPQIDASAPRLPRSMESAVSRCESGARYLWKARRDEVTSSMPPPLDENIFSDLTLFAPPQEPLSLEKKLCLVMGLHDGSTKCLYPALEYSSKKNAKGNKPRKERNIIFEAFRTPREAIEERRRKYENNEYQVKIEILKINFHERKKNAWEDSSSDDISGVITRFDGVDLQVYETLTQSLSIISIYETDNLVLSPSDG</sequence>
<evidence type="ECO:0000313" key="1">
    <source>
        <dbReference type="EMBL" id="ONM27291.1"/>
    </source>
</evidence>
<accession>A0A1D6F7T8</accession>
<dbReference type="EMBL" id="CM007648">
    <property type="protein sequence ID" value="ONM27295.1"/>
    <property type="molecule type" value="Genomic_DNA"/>
</dbReference>
<name>A0A1D6F7T8_MAIZE</name>
<gene>
    <name evidence="1" type="ORF">ZEAMMB73_Zm00001d007655</name>
</gene>
<dbReference type="AlphaFoldDB" id="A0A1D6F7T8"/>
<dbReference type="EMBL" id="CM007648">
    <property type="protein sequence ID" value="ONM27293.1"/>
    <property type="molecule type" value="Genomic_DNA"/>
</dbReference>
<dbReference type="PaxDb" id="4577-GRMZM5G803983_P01"/>
<reference evidence="1" key="1">
    <citation type="submission" date="2015-12" db="EMBL/GenBank/DDBJ databases">
        <title>Update maize B73 reference genome by single molecule sequencing technologies.</title>
        <authorList>
            <consortium name="Maize Genome Sequencing Project"/>
            <person name="Ware D."/>
        </authorList>
    </citation>
    <scope>NUCLEOTIDE SEQUENCE [LARGE SCALE GENOMIC DNA]</scope>
    <source>
        <tissue evidence="1">Seedling</tissue>
    </source>
</reference>
<organism evidence="1">
    <name type="scientific">Zea mays</name>
    <name type="common">Maize</name>
    <dbReference type="NCBI Taxonomy" id="4577"/>
    <lineage>
        <taxon>Eukaryota</taxon>
        <taxon>Viridiplantae</taxon>
        <taxon>Streptophyta</taxon>
        <taxon>Embryophyta</taxon>
        <taxon>Tracheophyta</taxon>
        <taxon>Spermatophyta</taxon>
        <taxon>Magnoliopsida</taxon>
        <taxon>Liliopsida</taxon>
        <taxon>Poales</taxon>
        <taxon>Poaceae</taxon>
        <taxon>PACMAD clade</taxon>
        <taxon>Panicoideae</taxon>
        <taxon>Andropogonodae</taxon>
        <taxon>Andropogoneae</taxon>
        <taxon>Tripsacinae</taxon>
        <taxon>Zea</taxon>
    </lineage>
</organism>
<proteinExistence type="predicted"/>
<dbReference type="InParanoid" id="A0A1D6F7T8"/>